<keyword evidence="2 5" id="KW-0732">Signal</keyword>
<keyword evidence="4" id="KW-1133">Transmembrane helix</keyword>
<sequence>MLAGALLAVAAAALLAPAPLAARVRQIQCACSPGCPHDTCTTEYQCYTQYMHDELKPLAYGCLRRSRNNLLCENKVPNIPTVICCDTDFCNRRTPSTTMPSSSLEMPSEIPPNILSHILAEAKSTNKPDFTSKLYPLDKPMVLSALFVGLFFLLAILWFGFYLLHKQSRTVKRLWKNRSQGEMTLSLMDVPSTC</sequence>
<dbReference type="SUPFAM" id="SSF57302">
    <property type="entry name" value="Snake toxin-like"/>
    <property type="match status" value="1"/>
</dbReference>
<evidence type="ECO:0000256" key="4">
    <source>
        <dbReference type="SAM" id="Phobius"/>
    </source>
</evidence>
<dbReference type="Gene3D" id="2.10.60.10">
    <property type="entry name" value="CD59"/>
    <property type="match status" value="1"/>
</dbReference>
<evidence type="ECO:0000256" key="1">
    <source>
        <dbReference type="ARBA" id="ARBA00004370"/>
    </source>
</evidence>
<dbReference type="GO" id="GO:0004675">
    <property type="term" value="F:transmembrane receptor protein serine/threonine kinase activity"/>
    <property type="evidence" value="ECO:0007669"/>
    <property type="project" value="InterPro"/>
</dbReference>
<feature type="transmembrane region" description="Helical" evidence="4">
    <location>
        <begin position="141"/>
        <end position="164"/>
    </location>
</feature>
<evidence type="ECO:0000313" key="7">
    <source>
        <dbReference type="EMBL" id="KAK7791796.1"/>
    </source>
</evidence>
<accession>A0AAN9Z0K7</accession>
<feature type="signal peptide" evidence="5">
    <location>
        <begin position="1"/>
        <end position="21"/>
    </location>
</feature>
<feature type="domain" description="Activin types I and II receptor" evidence="6">
    <location>
        <begin position="27"/>
        <end position="93"/>
    </location>
</feature>
<evidence type="ECO:0000313" key="8">
    <source>
        <dbReference type="Proteomes" id="UP001378592"/>
    </source>
</evidence>
<evidence type="ECO:0000256" key="5">
    <source>
        <dbReference type="SAM" id="SignalP"/>
    </source>
</evidence>
<comment type="caution">
    <text evidence="7">The sequence shown here is derived from an EMBL/GenBank/DDBJ whole genome shotgun (WGS) entry which is preliminary data.</text>
</comment>
<protein>
    <recommendedName>
        <fullName evidence="6">Activin types I and II receptor domain-containing protein</fullName>
    </recommendedName>
</protein>
<evidence type="ECO:0000259" key="6">
    <source>
        <dbReference type="Pfam" id="PF01064"/>
    </source>
</evidence>
<evidence type="ECO:0000256" key="3">
    <source>
        <dbReference type="ARBA" id="ARBA00023136"/>
    </source>
</evidence>
<reference evidence="7 8" key="1">
    <citation type="submission" date="2024-03" db="EMBL/GenBank/DDBJ databases">
        <title>The genome assembly and annotation of the cricket Gryllus longicercus Weissman &amp; Gray.</title>
        <authorList>
            <person name="Szrajer S."/>
            <person name="Gray D."/>
            <person name="Ylla G."/>
        </authorList>
    </citation>
    <scope>NUCLEOTIDE SEQUENCE [LARGE SCALE GENOMIC DNA]</scope>
    <source>
        <strain evidence="7">DAG 2021-001</strain>
        <tissue evidence="7">Whole body minus gut</tissue>
    </source>
</reference>
<keyword evidence="3 4" id="KW-0472">Membrane</keyword>
<dbReference type="InterPro" id="IPR000472">
    <property type="entry name" value="Activin_recp"/>
</dbReference>
<dbReference type="Proteomes" id="UP001378592">
    <property type="component" value="Unassembled WGS sequence"/>
</dbReference>
<feature type="chain" id="PRO_5042937126" description="Activin types I and II receptor domain-containing protein" evidence="5">
    <location>
        <begin position="22"/>
        <end position="194"/>
    </location>
</feature>
<evidence type="ECO:0000256" key="2">
    <source>
        <dbReference type="ARBA" id="ARBA00022729"/>
    </source>
</evidence>
<dbReference type="Pfam" id="PF01064">
    <property type="entry name" value="Activin_recp"/>
    <property type="match status" value="1"/>
</dbReference>
<dbReference type="AlphaFoldDB" id="A0AAN9Z0K7"/>
<comment type="subcellular location">
    <subcellularLocation>
        <location evidence="1">Membrane</location>
    </subcellularLocation>
</comment>
<keyword evidence="8" id="KW-1185">Reference proteome</keyword>
<name>A0AAN9Z0K7_9ORTH</name>
<dbReference type="InterPro" id="IPR045860">
    <property type="entry name" value="Snake_toxin-like_sf"/>
</dbReference>
<dbReference type="GO" id="GO:0016020">
    <property type="term" value="C:membrane"/>
    <property type="evidence" value="ECO:0007669"/>
    <property type="project" value="UniProtKB-SubCell"/>
</dbReference>
<gene>
    <name evidence="7" type="ORF">R5R35_010897</name>
</gene>
<proteinExistence type="predicted"/>
<organism evidence="7 8">
    <name type="scientific">Gryllus longicercus</name>
    <dbReference type="NCBI Taxonomy" id="2509291"/>
    <lineage>
        <taxon>Eukaryota</taxon>
        <taxon>Metazoa</taxon>
        <taxon>Ecdysozoa</taxon>
        <taxon>Arthropoda</taxon>
        <taxon>Hexapoda</taxon>
        <taxon>Insecta</taxon>
        <taxon>Pterygota</taxon>
        <taxon>Neoptera</taxon>
        <taxon>Polyneoptera</taxon>
        <taxon>Orthoptera</taxon>
        <taxon>Ensifera</taxon>
        <taxon>Gryllidea</taxon>
        <taxon>Grylloidea</taxon>
        <taxon>Gryllidae</taxon>
        <taxon>Gryllinae</taxon>
        <taxon>Gryllus</taxon>
    </lineage>
</organism>
<keyword evidence="4" id="KW-0812">Transmembrane</keyword>
<dbReference type="EMBL" id="JAZDUA010000495">
    <property type="protein sequence ID" value="KAK7791796.1"/>
    <property type="molecule type" value="Genomic_DNA"/>
</dbReference>